<feature type="compositionally biased region" description="Basic and acidic residues" evidence="7">
    <location>
        <begin position="87"/>
        <end position="103"/>
    </location>
</feature>
<evidence type="ECO:0000256" key="4">
    <source>
        <dbReference type="ARBA" id="ARBA00022833"/>
    </source>
</evidence>
<protein>
    <submittedName>
        <fullName evidence="9">WIZ zinc finger a</fullName>
    </submittedName>
</protein>
<feature type="domain" description="C2H2-type" evidence="8">
    <location>
        <begin position="16"/>
        <end position="38"/>
    </location>
</feature>
<evidence type="ECO:0000259" key="8">
    <source>
        <dbReference type="PROSITE" id="PS50157"/>
    </source>
</evidence>
<keyword evidence="5" id="KW-0539">Nucleus</keyword>
<dbReference type="GO" id="GO:0008270">
    <property type="term" value="F:zinc ion binding"/>
    <property type="evidence" value="ECO:0007669"/>
    <property type="project" value="UniProtKB-KW"/>
</dbReference>
<dbReference type="GeneTree" id="ENSGT00940000159979"/>
<feature type="compositionally biased region" description="Polar residues" evidence="7">
    <location>
        <begin position="397"/>
        <end position="412"/>
    </location>
</feature>
<reference evidence="9" key="2">
    <citation type="submission" date="2025-09" db="UniProtKB">
        <authorList>
            <consortium name="Ensembl"/>
        </authorList>
    </citation>
    <scope>IDENTIFICATION</scope>
</reference>
<dbReference type="InterPro" id="IPR013087">
    <property type="entry name" value="Znf_C2H2_type"/>
</dbReference>
<dbReference type="Proteomes" id="UP000694568">
    <property type="component" value="Unplaced"/>
</dbReference>
<dbReference type="PANTHER" id="PTHR24396:SF29">
    <property type="entry name" value="PROTEIN WIZ ISOFORM X1"/>
    <property type="match status" value="1"/>
</dbReference>
<dbReference type="PROSITE" id="PS50157">
    <property type="entry name" value="ZINC_FINGER_C2H2_2"/>
    <property type="match status" value="4"/>
</dbReference>
<sequence>MTNCHLDFPTATPQPVICEVCGTYFETRRGLSSHARLHLRQLGVTSSESSGAPIELLYQLVQERGDSLPDFKADSSAPGTATLKKPSKQESRTPSAPEDRSDFLKAGSRVMTTPQKLHQQESPARLKESPIVLLHSPPSGLRLGESRTSEGSSSSSKHKTTAKPKWAPLATDAPITLDTNNEVHVCQLCGCWYGTRKGLSGHARDHLRQIGIPDSDIKGSPIDLLYKIMEEEDLKPIGSAKREQLTSNDPPRSSSKRPCNQSSPPVSPPSKQPKSSEDFTCILCGEEFENRKGLAIHARAHLRQIGVVDLQGKISAIDTVQELVSSGMLEATHSPKTSAALSPAPFASTSLSSSPAKYIRSPVNRAPKAKKGFRLAVDPLHRKPKPEPLEIEVSVQPKGSSTNSNSPTQKSAAASKPVNAGKTENVQSPPTVLCDFCGQLFETRKALSCHARAHLRQLGLSWSIKTSPIDLLKEVMVHGEEGKKGSSGKILILVPKSLIFVSDTSCELCGFEFENRKALASHARAHLRQLGIIEWKADGASSPIELLSDLMRRDPAKVAAITRRYRMGDLYIKKVGYLDTRKQCIKQCQFYFTVYSFSFSPREVLRRPLGPQTLTLSPPTAPPSVRFPRGVHPPKHVVPSGEENQGTNLQQPSRSGSIPAMLPKPPLTPLVKLVGKVYSLQCRFCEEVFHGPQSVQERWIIHLQKHILSLGYKGKASPPAAPVAAPALVHPVAV</sequence>
<feature type="domain" description="C2H2-type" evidence="8">
    <location>
        <begin position="279"/>
        <end position="301"/>
    </location>
</feature>
<keyword evidence="3 6" id="KW-0863">Zinc-finger</keyword>
<feature type="region of interest" description="Disordered" evidence="7">
    <location>
        <begin position="610"/>
        <end position="661"/>
    </location>
</feature>
<dbReference type="GO" id="GO:0000978">
    <property type="term" value="F:RNA polymerase II cis-regulatory region sequence-specific DNA binding"/>
    <property type="evidence" value="ECO:0007669"/>
    <property type="project" value="TreeGrafter"/>
</dbReference>
<feature type="region of interest" description="Disordered" evidence="7">
    <location>
        <begin position="236"/>
        <end position="276"/>
    </location>
</feature>
<evidence type="ECO:0000256" key="7">
    <source>
        <dbReference type="SAM" id="MobiDB-lite"/>
    </source>
</evidence>
<evidence type="ECO:0000256" key="3">
    <source>
        <dbReference type="ARBA" id="ARBA00022771"/>
    </source>
</evidence>
<dbReference type="InterPro" id="IPR036236">
    <property type="entry name" value="Znf_C2H2_sf"/>
</dbReference>
<accession>A0A8C9ZX58</accession>
<keyword evidence="2" id="KW-0479">Metal-binding</keyword>
<evidence type="ECO:0000313" key="9">
    <source>
        <dbReference type="Ensembl" id="ENSSLUP00000044665.1"/>
    </source>
</evidence>
<feature type="region of interest" description="Disordered" evidence="7">
    <location>
        <begin position="378"/>
        <end position="425"/>
    </location>
</feature>
<dbReference type="SUPFAM" id="SSF57667">
    <property type="entry name" value="beta-beta-alpha zinc fingers"/>
    <property type="match status" value="2"/>
</dbReference>
<dbReference type="GO" id="GO:0000981">
    <property type="term" value="F:DNA-binding transcription factor activity, RNA polymerase II-specific"/>
    <property type="evidence" value="ECO:0007669"/>
    <property type="project" value="TreeGrafter"/>
</dbReference>
<feature type="domain" description="C2H2-type" evidence="8">
    <location>
        <begin position="504"/>
        <end position="526"/>
    </location>
</feature>
<proteinExistence type="predicted"/>
<dbReference type="InterPro" id="IPR051643">
    <property type="entry name" value="Transcr_Reg_ZincFinger"/>
</dbReference>
<feature type="compositionally biased region" description="Polar residues" evidence="7">
    <location>
        <begin position="642"/>
        <end position="656"/>
    </location>
</feature>
<organism evidence="9 10">
    <name type="scientific">Sander lucioperca</name>
    <name type="common">Pike-perch</name>
    <name type="synonym">Perca lucioperca</name>
    <dbReference type="NCBI Taxonomy" id="283035"/>
    <lineage>
        <taxon>Eukaryota</taxon>
        <taxon>Metazoa</taxon>
        <taxon>Chordata</taxon>
        <taxon>Craniata</taxon>
        <taxon>Vertebrata</taxon>
        <taxon>Euteleostomi</taxon>
        <taxon>Actinopterygii</taxon>
        <taxon>Neopterygii</taxon>
        <taxon>Teleostei</taxon>
        <taxon>Neoteleostei</taxon>
        <taxon>Acanthomorphata</taxon>
        <taxon>Eupercaria</taxon>
        <taxon>Perciformes</taxon>
        <taxon>Percoidei</taxon>
        <taxon>Percidae</taxon>
        <taxon>Luciopercinae</taxon>
        <taxon>Sander</taxon>
    </lineage>
</organism>
<feature type="compositionally biased region" description="Basic and acidic residues" evidence="7">
    <location>
        <begin position="379"/>
        <end position="388"/>
    </location>
</feature>
<dbReference type="Ensembl" id="ENSSLUT00000046065.1">
    <property type="protein sequence ID" value="ENSSLUP00000044665.1"/>
    <property type="gene ID" value="ENSSLUG00000019760.1"/>
</dbReference>
<dbReference type="Gene3D" id="3.30.160.60">
    <property type="entry name" value="Classic Zinc Finger"/>
    <property type="match status" value="1"/>
</dbReference>
<evidence type="ECO:0000313" key="10">
    <source>
        <dbReference type="Proteomes" id="UP000694568"/>
    </source>
</evidence>
<name>A0A8C9ZX58_SANLU</name>
<comment type="subcellular location">
    <subcellularLocation>
        <location evidence="1">Nucleus</location>
    </subcellularLocation>
</comment>
<evidence type="ECO:0000256" key="5">
    <source>
        <dbReference type="ARBA" id="ARBA00023242"/>
    </source>
</evidence>
<reference evidence="9" key="1">
    <citation type="submission" date="2025-08" db="UniProtKB">
        <authorList>
            <consortium name="Ensembl"/>
        </authorList>
    </citation>
    <scope>IDENTIFICATION</scope>
</reference>
<evidence type="ECO:0000256" key="1">
    <source>
        <dbReference type="ARBA" id="ARBA00004123"/>
    </source>
</evidence>
<dbReference type="PANTHER" id="PTHR24396">
    <property type="entry name" value="ZINC FINGER PROTEIN"/>
    <property type="match status" value="1"/>
</dbReference>
<feature type="compositionally biased region" description="Polar residues" evidence="7">
    <location>
        <begin position="245"/>
        <end position="260"/>
    </location>
</feature>
<feature type="region of interest" description="Disordered" evidence="7">
    <location>
        <begin position="68"/>
        <end position="164"/>
    </location>
</feature>
<evidence type="ECO:0000256" key="6">
    <source>
        <dbReference type="PROSITE-ProRule" id="PRU00042"/>
    </source>
</evidence>
<dbReference type="Pfam" id="PF23015">
    <property type="entry name" value="zf-WIZ"/>
    <property type="match status" value="1"/>
</dbReference>
<gene>
    <name evidence="9" type="primary">LOC116039549</name>
</gene>
<dbReference type="InterPro" id="IPR055125">
    <property type="entry name" value="Wiz_C_Znf"/>
</dbReference>
<keyword evidence="4" id="KW-0862">Zinc</keyword>
<keyword evidence="10" id="KW-1185">Reference proteome</keyword>
<evidence type="ECO:0000256" key="2">
    <source>
        <dbReference type="ARBA" id="ARBA00022723"/>
    </source>
</evidence>
<dbReference type="AlphaFoldDB" id="A0A8C9ZX58"/>
<feature type="compositionally biased region" description="Polar residues" evidence="7">
    <location>
        <begin position="110"/>
        <end position="122"/>
    </location>
</feature>
<dbReference type="SMART" id="SM00355">
    <property type="entry name" value="ZnF_C2H2"/>
    <property type="match status" value="6"/>
</dbReference>
<feature type="domain" description="C2H2-type" evidence="8">
    <location>
        <begin position="432"/>
        <end position="454"/>
    </location>
</feature>
<dbReference type="PROSITE" id="PS00028">
    <property type="entry name" value="ZINC_FINGER_C2H2_1"/>
    <property type="match status" value="5"/>
</dbReference>
<dbReference type="GO" id="GO:0005634">
    <property type="term" value="C:nucleus"/>
    <property type="evidence" value="ECO:0007669"/>
    <property type="project" value="UniProtKB-SubCell"/>
</dbReference>